<comment type="subcellular location">
    <subcellularLocation>
        <location evidence="1 8">Cell membrane</location>
        <topology evidence="1 8">Multi-pass membrane protein</topology>
    </subcellularLocation>
</comment>
<evidence type="ECO:0000256" key="8">
    <source>
        <dbReference type="RuleBase" id="RU363064"/>
    </source>
</evidence>
<dbReference type="Gene3D" id="1.20.1740.10">
    <property type="entry name" value="Amino acid/polyamine transporter I"/>
    <property type="match status" value="1"/>
</dbReference>
<feature type="transmembrane region" description="Helical" evidence="8">
    <location>
        <begin position="217"/>
        <end position="237"/>
    </location>
</feature>
<name>A0ABY8VDU5_9CORY</name>
<dbReference type="Proteomes" id="UP001225598">
    <property type="component" value="Chromosome"/>
</dbReference>
<reference evidence="9 10" key="1">
    <citation type="submission" date="2023-05" db="EMBL/GenBank/DDBJ databases">
        <title>Corynebacterium suedekumii sp. nov. and Corynebacterium breve sp. nov. isolated from raw cow's milk.</title>
        <authorList>
            <person name="Baer M.K."/>
            <person name="Mehl L."/>
            <person name="Hellmuth R."/>
            <person name="Marke G."/>
            <person name="Lipski A."/>
        </authorList>
    </citation>
    <scope>NUCLEOTIDE SEQUENCE [LARGE SCALE GENOMIC DNA]</scope>
    <source>
        <strain evidence="9 10">R4</strain>
    </source>
</reference>
<evidence type="ECO:0000256" key="6">
    <source>
        <dbReference type="ARBA" id="ARBA00022989"/>
    </source>
</evidence>
<evidence type="ECO:0000256" key="3">
    <source>
        <dbReference type="ARBA" id="ARBA00022448"/>
    </source>
</evidence>
<dbReference type="PANTHER" id="PTHR30330">
    <property type="entry name" value="AGSS FAMILY TRANSPORTER, SODIUM-ALANINE"/>
    <property type="match status" value="1"/>
</dbReference>
<feature type="transmembrane region" description="Helical" evidence="8">
    <location>
        <begin position="312"/>
        <end position="332"/>
    </location>
</feature>
<dbReference type="EMBL" id="CP126969">
    <property type="protein sequence ID" value="WIM67277.1"/>
    <property type="molecule type" value="Genomic_DNA"/>
</dbReference>
<feature type="transmembrane region" description="Helical" evidence="8">
    <location>
        <begin position="20"/>
        <end position="40"/>
    </location>
</feature>
<protein>
    <submittedName>
        <fullName evidence="9">Sodium:alanine symporter family protein</fullName>
    </submittedName>
</protein>
<gene>
    <name evidence="9" type="ORF">QP027_09175</name>
</gene>
<keyword evidence="10" id="KW-1185">Reference proteome</keyword>
<dbReference type="InterPro" id="IPR001463">
    <property type="entry name" value="Na/Ala_symport"/>
</dbReference>
<sequence>MVESLNSVLGAMSSFVWGPWLLIPLLLGTGLFLTFRLSGIQFRTLGRAMRHAFVDNDRESGEGDISNYQALTTALAATVGTGNIVGVATAISIGGPGALFWVWFTGLVGMASKYTEAYLGVRFRTTDANGEQAGGPQEYLRRGIPGPTGQILAFSFTVFAVIASFGIGNLTQGNSVAAGMEDTFGVDPWISGIIMFVAVGATLLGGIQAIGKITAAFVPLMIFVYVTGGLIALALMAGEIPAALGLIFTDAFTGTSAAGGFVGAAIMTVVRYGVARGIFSNESGMGSAAIAAAAAKTSHPTRQALVSMTQTFIDTMIVVSITGLVIVTSGVWDQGADHAATMTAAGFSSVLGEQWGGTIVSVSLIFFAFSTIIGWSYYGERSIISLLGQWASLPYRLFFTMVVFIGATTELELAWTFSDLANGLMALPNLIGLLILSGLVARETREYLKFDPKLNRSPEEVRAFVEKQQMDWK</sequence>
<feature type="transmembrane region" description="Helical" evidence="8">
    <location>
        <begin position="243"/>
        <end position="270"/>
    </location>
</feature>
<feature type="transmembrane region" description="Helical" evidence="8">
    <location>
        <begin position="390"/>
        <end position="408"/>
    </location>
</feature>
<keyword evidence="5 8" id="KW-0812">Transmembrane</keyword>
<dbReference type="PANTHER" id="PTHR30330:SF3">
    <property type="entry name" value="TRANSCRIPTIONAL REGULATOR, LRP FAMILY"/>
    <property type="match status" value="1"/>
</dbReference>
<feature type="transmembrane region" description="Helical" evidence="8">
    <location>
        <begin position="151"/>
        <end position="169"/>
    </location>
</feature>
<evidence type="ECO:0000256" key="2">
    <source>
        <dbReference type="ARBA" id="ARBA00009261"/>
    </source>
</evidence>
<keyword evidence="4 8" id="KW-1003">Cell membrane</keyword>
<evidence type="ECO:0000313" key="9">
    <source>
        <dbReference type="EMBL" id="WIM67277.1"/>
    </source>
</evidence>
<accession>A0ABY8VDU5</accession>
<feature type="transmembrane region" description="Helical" evidence="8">
    <location>
        <begin position="355"/>
        <end position="378"/>
    </location>
</feature>
<keyword evidence="6 8" id="KW-1133">Transmembrane helix</keyword>
<organism evidence="9 10">
    <name type="scientific">Corynebacterium breve</name>
    <dbReference type="NCBI Taxonomy" id="3049799"/>
    <lineage>
        <taxon>Bacteria</taxon>
        <taxon>Bacillati</taxon>
        <taxon>Actinomycetota</taxon>
        <taxon>Actinomycetes</taxon>
        <taxon>Mycobacteriales</taxon>
        <taxon>Corynebacteriaceae</taxon>
        <taxon>Corynebacterium</taxon>
    </lineage>
</organism>
<feature type="transmembrane region" description="Helical" evidence="8">
    <location>
        <begin position="189"/>
        <end position="210"/>
    </location>
</feature>
<evidence type="ECO:0000256" key="5">
    <source>
        <dbReference type="ARBA" id="ARBA00022692"/>
    </source>
</evidence>
<dbReference type="PRINTS" id="PR00175">
    <property type="entry name" value="NAALASMPORT"/>
</dbReference>
<keyword evidence="8" id="KW-0769">Symport</keyword>
<keyword evidence="7 8" id="KW-0472">Membrane</keyword>
<dbReference type="RefSeq" id="WP_284824265.1">
    <property type="nucleotide sequence ID" value="NZ_CP126969.1"/>
</dbReference>
<dbReference type="NCBIfam" id="TIGR00835">
    <property type="entry name" value="agcS"/>
    <property type="match status" value="1"/>
</dbReference>
<keyword evidence="3 8" id="KW-0813">Transport</keyword>
<proteinExistence type="inferred from homology"/>
<evidence type="ECO:0000256" key="7">
    <source>
        <dbReference type="ARBA" id="ARBA00023136"/>
    </source>
</evidence>
<feature type="transmembrane region" description="Helical" evidence="8">
    <location>
        <begin position="420"/>
        <end position="441"/>
    </location>
</feature>
<dbReference type="Pfam" id="PF01235">
    <property type="entry name" value="Na_Ala_symp"/>
    <property type="match status" value="1"/>
</dbReference>
<evidence type="ECO:0000256" key="1">
    <source>
        <dbReference type="ARBA" id="ARBA00004651"/>
    </source>
</evidence>
<evidence type="ECO:0000313" key="10">
    <source>
        <dbReference type="Proteomes" id="UP001225598"/>
    </source>
</evidence>
<evidence type="ECO:0000256" key="4">
    <source>
        <dbReference type="ARBA" id="ARBA00022475"/>
    </source>
</evidence>
<comment type="similarity">
    <text evidence="2 8">Belongs to the alanine or glycine:cation symporter (AGCS) (TC 2.A.25) family.</text>
</comment>